<protein>
    <submittedName>
        <fullName evidence="5">Aste57867_11203 protein</fullName>
    </submittedName>
</protein>
<dbReference type="Proteomes" id="UP000332933">
    <property type="component" value="Unassembled WGS sequence"/>
</dbReference>
<keyword evidence="2" id="KW-0812">Transmembrane</keyword>
<evidence type="ECO:0000256" key="1">
    <source>
        <dbReference type="SAM" id="MobiDB-lite"/>
    </source>
</evidence>
<reference evidence="5 6" key="1">
    <citation type="submission" date="2019-03" db="EMBL/GenBank/DDBJ databases">
        <authorList>
            <person name="Gaulin E."/>
            <person name="Dumas B."/>
        </authorList>
    </citation>
    <scope>NUCLEOTIDE SEQUENCE [LARGE SCALE GENOMIC DNA]</scope>
    <source>
        <strain evidence="5">CBS 568.67</strain>
    </source>
</reference>
<feature type="chain" id="PRO_5036355461" evidence="3">
    <location>
        <begin position="25"/>
        <end position="238"/>
    </location>
</feature>
<dbReference type="EMBL" id="VJMH01005258">
    <property type="protein sequence ID" value="KAF0698162.1"/>
    <property type="molecule type" value="Genomic_DNA"/>
</dbReference>
<feature type="transmembrane region" description="Helical" evidence="2">
    <location>
        <begin position="192"/>
        <end position="213"/>
    </location>
</feature>
<dbReference type="AlphaFoldDB" id="A0A485KSR8"/>
<organism evidence="5 6">
    <name type="scientific">Aphanomyces stellatus</name>
    <dbReference type="NCBI Taxonomy" id="120398"/>
    <lineage>
        <taxon>Eukaryota</taxon>
        <taxon>Sar</taxon>
        <taxon>Stramenopiles</taxon>
        <taxon>Oomycota</taxon>
        <taxon>Saprolegniomycetes</taxon>
        <taxon>Saprolegniales</taxon>
        <taxon>Verrucalvaceae</taxon>
        <taxon>Aphanomyces</taxon>
    </lineage>
</organism>
<evidence type="ECO:0000256" key="3">
    <source>
        <dbReference type="SAM" id="SignalP"/>
    </source>
</evidence>
<reference evidence="4" key="2">
    <citation type="submission" date="2019-06" db="EMBL/GenBank/DDBJ databases">
        <title>Genomics analysis of Aphanomyces spp. identifies a new class of oomycete effector associated with host adaptation.</title>
        <authorList>
            <person name="Gaulin E."/>
        </authorList>
    </citation>
    <scope>NUCLEOTIDE SEQUENCE</scope>
    <source>
        <strain evidence="4">CBS 578.67</strain>
    </source>
</reference>
<dbReference type="EMBL" id="CAADRA010005279">
    <property type="protein sequence ID" value="VFT88070.1"/>
    <property type="molecule type" value="Genomic_DNA"/>
</dbReference>
<gene>
    <name evidence="5" type="primary">Aste57867_11203</name>
    <name evidence="4" type="ORF">As57867_011161</name>
    <name evidence="5" type="ORF">ASTE57867_11203</name>
</gene>
<keyword evidence="3" id="KW-0732">Signal</keyword>
<feature type="signal peptide" evidence="3">
    <location>
        <begin position="1"/>
        <end position="24"/>
    </location>
</feature>
<feature type="region of interest" description="Disordered" evidence="1">
    <location>
        <begin position="31"/>
        <end position="118"/>
    </location>
</feature>
<accession>A0A485KSR8</accession>
<evidence type="ECO:0000313" key="6">
    <source>
        <dbReference type="Proteomes" id="UP000332933"/>
    </source>
</evidence>
<proteinExistence type="predicted"/>
<keyword evidence="2" id="KW-1133">Transmembrane helix</keyword>
<sequence>MPPPRRRSIASLFLILLHAMPAFAHDTVGGRGMARSSTGLNDTAPPSPPPWEATITPFDTPFNATDGHNISNIPAGSLGTLSPSRSRSNATDTSGGLPVISQPTTSPTPHAPIDSASLPNDNDGCDACVRNRKACDAIVPSPPGTVCWTFNSIRGACCCPVDIFPTCTRPDRVDACACISDQVGHQDNPTSFLTWLLLGLSLALLLVVSLWWWRRQRHQQELWATFITSDEYPIMKQF</sequence>
<name>A0A485KSR8_9STRA</name>
<keyword evidence="2" id="KW-0472">Membrane</keyword>
<evidence type="ECO:0000256" key="2">
    <source>
        <dbReference type="SAM" id="Phobius"/>
    </source>
</evidence>
<feature type="compositionally biased region" description="Polar residues" evidence="1">
    <location>
        <begin position="62"/>
        <end position="94"/>
    </location>
</feature>
<keyword evidence="6" id="KW-1185">Reference proteome</keyword>
<evidence type="ECO:0000313" key="4">
    <source>
        <dbReference type="EMBL" id="KAF0698162.1"/>
    </source>
</evidence>
<evidence type="ECO:0000313" key="5">
    <source>
        <dbReference type="EMBL" id="VFT88070.1"/>
    </source>
</evidence>